<dbReference type="InterPro" id="IPR002656">
    <property type="entry name" value="Acyl_transf_3_dom"/>
</dbReference>
<keyword evidence="4" id="KW-0012">Acyltransferase</keyword>
<protein>
    <submittedName>
        <fullName evidence="4">Acyltransferase family protein</fullName>
    </submittedName>
</protein>
<feature type="transmembrane region" description="Helical" evidence="2">
    <location>
        <begin position="176"/>
        <end position="193"/>
    </location>
</feature>
<feature type="transmembrane region" description="Helical" evidence="2">
    <location>
        <begin position="137"/>
        <end position="156"/>
    </location>
</feature>
<dbReference type="PANTHER" id="PTHR23028:SF53">
    <property type="entry name" value="ACYL_TRANSF_3 DOMAIN-CONTAINING PROTEIN"/>
    <property type="match status" value="1"/>
</dbReference>
<feature type="transmembrane region" description="Helical" evidence="2">
    <location>
        <begin position="80"/>
        <end position="99"/>
    </location>
</feature>
<dbReference type="GO" id="GO:0000271">
    <property type="term" value="P:polysaccharide biosynthetic process"/>
    <property type="evidence" value="ECO:0007669"/>
    <property type="project" value="TreeGrafter"/>
</dbReference>
<keyword evidence="4" id="KW-0808">Transferase</keyword>
<feature type="compositionally biased region" description="Polar residues" evidence="1">
    <location>
        <begin position="411"/>
        <end position="421"/>
    </location>
</feature>
<feature type="transmembrane region" description="Helical" evidence="2">
    <location>
        <begin position="231"/>
        <end position="250"/>
    </location>
</feature>
<keyword evidence="5" id="KW-1185">Reference proteome</keyword>
<feature type="transmembrane region" description="Helical" evidence="2">
    <location>
        <begin position="105"/>
        <end position="125"/>
    </location>
</feature>
<dbReference type="InterPro" id="IPR050879">
    <property type="entry name" value="Acyltransferase_3"/>
</dbReference>
<reference evidence="4 5" key="1">
    <citation type="submission" date="2019-07" db="EMBL/GenBank/DDBJ databases">
        <title>Cryptosporangium phraense sp. nov., isolated from plant litter.</title>
        <authorList>
            <person name="Suriyachadkun C."/>
        </authorList>
    </citation>
    <scope>NUCLEOTIDE SEQUENCE [LARGE SCALE GENOMIC DNA]</scope>
    <source>
        <strain evidence="4 5">A-T 5661</strain>
    </source>
</reference>
<evidence type="ECO:0000256" key="2">
    <source>
        <dbReference type="SAM" id="Phobius"/>
    </source>
</evidence>
<gene>
    <name evidence="4" type="ORF">FL583_04860</name>
</gene>
<proteinExistence type="predicted"/>
<feature type="transmembrane region" description="Helical" evidence="2">
    <location>
        <begin position="42"/>
        <end position="60"/>
    </location>
</feature>
<evidence type="ECO:0000256" key="1">
    <source>
        <dbReference type="SAM" id="MobiDB-lite"/>
    </source>
</evidence>
<feature type="compositionally biased region" description="Low complexity" evidence="1">
    <location>
        <begin position="366"/>
        <end position="397"/>
    </location>
</feature>
<name>A0A545AWZ3_9ACTN</name>
<dbReference type="GO" id="GO:0016747">
    <property type="term" value="F:acyltransferase activity, transferring groups other than amino-acyl groups"/>
    <property type="evidence" value="ECO:0007669"/>
    <property type="project" value="InterPro"/>
</dbReference>
<evidence type="ECO:0000259" key="3">
    <source>
        <dbReference type="Pfam" id="PF01757"/>
    </source>
</evidence>
<dbReference type="EMBL" id="VIRS01000003">
    <property type="protein sequence ID" value="TQS45853.1"/>
    <property type="molecule type" value="Genomic_DNA"/>
</dbReference>
<dbReference type="PANTHER" id="PTHR23028">
    <property type="entry name" value="ACETYLTRANSFERASE"/>
    <property type="match status" value="1"/>
</dbReference>
<dbReference type="Proteomes" id="UP000317982">
    <property type="component" value="Unassembled WGS sequence"/>
</dbReference>
<dbReference type="Pfam" id="PF01757">
    <property type="entry name" value="Acyl_transf_3"/>
    <property type="match status" value="1"/>
</dbReference>
<comment type="caution">
    <text evidence="4">The sequence shown here is derived from an EMBL/GenBank/DDBJ whole genome shotgun (WGS) entry which is preliminary data.</text>
</comment>
<keyword evidence="2" id="KW-0472">Membrane</keyword>
<sequence length="421" mass="44538">MSGQTASKCAGDNKNSPTPCPRLAALTFHTQDLFWAPAHGHLGVTVFFVISGYLITTLLLREAARDGRISLGGFYLRRAFRILPLYYVSLALFSVLGLADYTGDYAHRFVLFLTYLNEFSGAGTFGHSWSLGVEEKFYLVWPLLVFVVPTLARRRALVGVGLALVTSVLGVVDRDTYLALYGPILLGCVLAIAMDSRRGFAVVSWLARPVGSVAIAMVAVFALVVDTNPGPVHPWFAVAVAGLLPSVLVGRRFAWGWLTVAPMRWIGARSYAVYLIHPLVMSAVDLVVPSDGRPGGGVAVVRLGLMVAGSLGFAEVLYRTIERPMIRVGHRLAGRAKDVRAVPSAPGVRGEGRVGPAPGTVEPACAEPDAAGPAVGAPDGADAAEAVAPHPAPATHPRATRPPSVPAQRATPASATEAPQR</sequence>
<dbReference type="GO" id="GO:0016020">
    <property type="term" value="C:membrane"/>
    <property type="evidence" value="ECO:0007669"/>
    <property type="project" value="TreeGrafter"/>
</dbReference>
<evidence type="ECO:0000313" key="5">
    <source>
        <dbReference type="Proteomes" id="UP000317982"/>
    </source>
</evidence>
<keyword evidence="2" id="KW-0812">Transmembrane</keyword>
<dbReference type="OrthoDB" id="3404679at2"/>
<dbReference type="AlphaFoldDB" id="A0A545AWZ3"/>
<dbReference type="InParanoid" id="A0A545AWZ3"/>
<evidence type="ECO:0000313" key="4">
    <source>
        <dbReference type="EMBL" id="TQS45853.1"/>
    </source>
</evidence>
<feature type="domain" description="Acyltransferase 3" evidence="3">
    <location>
        <begin position="28"/>
        <end position="310"/>
    </location>
</feature>
<feature type="transmembrane region" description="Helical" evidence="2">
    <location>
        <begin position="271"/>
        <end position="288"/>
    </location>
</feature>
<feature type="region of interest" description="Disordered" evidence="1">
    <location>
        <begin position="343"/>
        <end position="421"/>
    </location>
</feature>
<keyword evidence="2" id="KW-1133">Transmembrane helix</keyword>
<organism evidence="4 5">
    <name type="scientific">Cryptosporangium phraense</name>
    <dbReference type="NCBI Taxonomy" id="2593070"/>
    <lineage>
        <taxon>Bacteria</taxon>
        <taxon>Bacillati</taxon>
        <taxon>Actinomycetota</taxon>
        <taxon>Actinomycetes</taxon>
        <taxon>Cryptosporangiales</taxon>
        <taxon>Cryptosporangiaceae</taxon>
        <taxon>Cryptosporangium</taxon>
    </lineage>
</organism>
<feature type="transmembrane region" description="Helical" evidence="2">
    <location>
        <begin position="300"/>
        <end position="318"/>
    </location>
</feature>
<dbReference type="RefSeq" id="WP_142703260.1">
    <property type="nucleotide sequence ID" value="NZ_VIRS01000003.1"/>
</dbReference>
<accession>A0A545AWZ3</accession>
<feature type="transmembrane region" description="Helical" evidence="2">
    <location>
        <begin position="205"/>
        <end position="225"/>
    </location>
</feature>